<dbReference type="RefSeq" id="WP_128490374.1">
    <property type="nucleotide sequence ID" value="NZ_JBHLXB010000012.1"/>
</dbReference>
<dbReference type="EMBL" id="SBLC01000030">
    <property type="protein sequence ID" value="RWY38788.1"/>
    <property type="molecule type" value="Genomic_DNA"/>
</dbReference>
<keyword evidence="2" id="KW-1185">Reference proteome</keyword>
<dbReference type="Proteomes" id="UP000287168">
    <property type="component" value="Unassembled WGS sequence"/>
</dbReference>
<proteinExistence type="predicted"/>
<evidence type="ECO:0000313" key="2">
    <source>
        <dbReference type="Proteomes" id="UP000287168"/>
    </source>
</evidence>
<evidence type="ECO:0000313" key="1">
    <source>
        <dbReference type="EMBL" id="RWY38788.1"/>
    </source>
</evidence>
<reference evidence="1 2" key="1">
    <citation type="journal article" date="2015" name="Int. J. Syst. Evol. Microbiol.">
        <title>Gemmobacter intermedius sp. nov., isolated from a white stork (Ciconia ciconia).</title>
        <authorList>
            <person name="Kampfer P."/>
            <person name="Jerzak L."/>
            <person name="Wilharm G."/>
            <person name="Golke J."/>
            <person name="Busse H.J."/>
            <person name="Glaeser S.P."/>
        </authorList>
    </citation>
    <scope>NUCLEOTIDE SEQUENCE [LARGE SCALE GENOMIC DNA]</scope>
    <source>
        <strain evidence="1 2">119/4</strain>
    </source>
</reference>
<protein>
    <submittedName>
        <fullName evidence="1">Uncharacterized protein</fullName>
    </submittedName>
</protein>
<gene>
    <name evidence="1" type="ORF">EP867_15395</name>
</gene>
<name>A0A444M8J5_9RHOB</name>
<sequence>MTTPFNTRSDLAAHPEFSHLSLDSSGIPCVWLNTYECDNGHEPESWSEAWSCCCDDECPVCGTDMSPVSTWIGPESEDARDLWEDLPDVPEQAEDVGKEEDGMKIDRHLNAANGLAVAPRKPQAWHDVVEEIMVETRGLDDNARRAARALRTIYPEYDDDTAKTGIMDCLADIRHLCDLMGWSFAELDKDAHYNYSTEVSDFGVAEHAKLRSAVEAELN</sequence>
<organism evidence="1 2">
    <name type="scientific">Falsigemmobacter intermedius</name>
    <dbReference type="NCBI Taxonomy" id="1553448"/>
    <lineage>
        <taxon>Bacteria</taxon>
        <taxon>Pseudomonadati</taxon>
        <taxon>Pseudomonadota</taxon>
        <taxon>Alphaproteobacteria</taxon>
        <taxon>Rhodobacterales</taxon>
        <taxon>Paracoccaceae</taxon>
        <taxon>Falsigemmobacter</taxon>
    </lineage>
</organism>
<comment type="caution">
    <text evidence="1">The sequence shown here is derived from an EMBL/GenBank/DDBJ whole genome shotgun (WGS) entry which is preliminary data.</text>
</comment>
<accession>A0A444M8J5</accession>
<dbReference type="OrthoDB" id="7362323at2"/>
<dbReference type="AlphaFoldDB" id="A0A444M8J5"/>